<keyword evidence="5" id="KW-0521">NADP</keyword>
<accession>I8UGH0</accession>
<evidence type="ECO:0000256" key="1">
    <source>
        <dbReference type="ARBA" id="ARBA00008366"/>
    </source>
</evidence>
<dbReference type="NCBIfam" id="NF008033">
    <property type="entry name" value="PRK10765.1"/>
    <property type="match status" value="1"/>
</dbReference>
<feature type="domain" description="Nitroreductase" evidence="6">
    <location>
        <begin position="11"/>
        <end position="165"/>
    </location>
</feature>
<evidence type="ECO:0000313" key="8">
    <source>
        <dbReference type="Proteomes" id="UP000004080"/>
    </source>
</evidence>
<dbReference type="Pfam" id="PF00881">
    <property type="entry name" value="Nitroreductase"/>
    <property type="match status" value="1"/>
</dbReference>
<dbReference type="PANTHER" id="PTHR43425:SF3">
    <property type="entry name" value="NADPH-DEPENDENT OXIDOREDUCTASE"/>
    <property type="match status" value="1"/>
</dbReference>
<name>I8UGH0_9BACL</name>
<dbReference type="Proteomes" id="UP000004080">
    <property type="component" value="Unassembled WGS sequence"/>
</dbReference>
<gene>
    <name evidence="7" type="ORF">A374_08994</name>
</gene>
<dbReference type="STRING" id="1196324.A374_08994"/>
<dbReference type="GO" id="GO:0016491">
    <property type="term" value="F:oxidoreductase activity"/>
    <property type="evidence" value="ECO:0007669"/>
    <property type="project" value="UniProtKB-UniRule"/>
</dbReference>
<dbReference type="Gene3D" id="3.40.109.10">
    <property type="entry name" value="NADH Oxidase"/>
    <property type="match status" value="1"/>
</dbReference>
<comment type="caution">
    <text evidence="7">The sequence shown here is derived from an EMBL/GenBank/DDBJ whole genome shotgun (WGS) entry which is preliminary data.</text>
</comment>
<proteinExistence type="inferred from homology"/>
<evidence type="ECO:0000313" key="7">
    <source>
        <dbReference type="EMBL" id="EIT85960.1"/>
    </source>
</evidence>
<organism evidence="7 8">
    <name type="scientific">Fictibacillus macauensis ZFHKF-1</name>
    <dbReference type="NCBI Taxonomy" id="1196324"/>
    <lineage>
        <taxon>Bacteria</taxon>
        <taxon>Bacillati</taxon>
        <taxon>Bacillota</taxon>
        <taxon>Bacilli</taxon>
        <taxon>Bacillales</taxon>
        <taxon>Fictibacillaceae</taxon>
        <taxon>Fictibacillus</taxon>
    </lineage>
</organism>
<keyword evidence="4 5" id="KW-0560">Oxidoreductase</keyword>
<evidence type="ECO:0000256" key="4">
    <source>
        <dbReference type="ARBA" id="ARBA00023002"/>
    </source>
</evidence>
<evidence type="ECO:0000256" key="2">
    <source>
        <dbReference type="ARBA" id="ARBA00022630"/>
    </source>
</evidence>
<keyword evidence="3 5" id="KW-0288">FMN</keyword>
<comment type="similarity">
    <text evidence="1 5">Belongs to the flavin oxidoreductase frp family.</text>
</comment>
<dbReference type="PANTHER" id="PTHR43425">
    <property type="entry name" value="OXYGEN-INSENSITIVE NADPH NITROREDUCTASE"/>
    <property type="match status" value="1"/>
</dbReference>
<dbReference type="InterPro" id="IPR016446">
    <property type="entry name" value="Flavin_OxRdtase_Frp"/>
</dbReference>
<dbReference type="EMBL" id="AKKV01000024">
    <property type="protein sequence ID" value="EIT85960.1"/>
    <property type="molecule type" value="Genomic_DNA"/>
</dbReference>
<dbReference type="OrthoDB" id="9775805at2"/>
<evidence type="ECO:0000256" key="3">
    <source>
        <dbReference type="ARBA" id="ARBA00022643"/>
    </source>
</evidence>
<dbReference type="PIRSF" id="PIRSF005426">
    <property type="entry name" value="Frp"/>
    <property type="match status" value="1"/>
</dbReference>
<dbReference type="InterPro" id="IPR029479">
    <property type="entry name" value="Nitroreductase"/>
</dbReference>
<dbReference type="RefSeq" id="WP_007201892.1">
    <property type="nucleotide sequence ID" value="NZ_AKKV01000024.1"/>
</dbReference>
<dbReference type="SUPFAM" id="SSF55469">
    <property type="entry name" value="FMN-dependent nitroreductase-like"/>
    <property type="match status" value="1"/>
</dbReference>
<dbReference type="InterPro" id="IPR000415">
    <property type="entry name" value="Nitroreductase-like"/>
</dbReference>
<dbReference type="eggNOG" id="COG0778">
    <property type="taxonomic scope" value="Bacteria"/>
</dbReference>
<keyword evidence="8" id="KW-1185">Reference proteome</keyword>
<reference evidence="7 8" key="1">
    <citation type="journal article" date="2012" name="J. Bacteriol.">
        <title>Genome of Bacillus macauensis ZFHKF-1, a Long-Chain-Forming Bacterium.</title>
        <authorList>
            <person name="Cai L."/>
            <person name="Zhang T."/>
        </authorList>
    </citation>
    <scope>NUCLEOTIDE SEQUENCE [LARGE SCALE GENOMIC DNA]</scope>
    <source>
        <strain evidence="7 8">ZFHKF-1</strain>
    </source>
</reference>
<evidence type="ECO:0000256" key="5">
    <source>
        <dbReference type="PIRNR" id="PIRNR005426"/>
    </source>
</evidence>
<evidence type="ECO:0000259" key="6">
    <source>
        <dbReference type="Pfam" id="PF00881"/>
    </source>
</evidence>
<dbReference type="AlphaFoldDB" id="I8UGH0"/>
<dbReference type="PATRIC" id="fig|1196324.3.peg.1841"/>
<keyword evidence="2 5" id="KW-0285">Flavoprotein</keyword>
<dbReference type="CDD" id="cd02146">
    <property type="entry name" value="NfsA-like"/>
    <property type="match status" value="1"/>
</dbReference>
<protein>
    <submittedName>
        <fullName evidence="7">Nitroreductase</fullName>
    </submittedName>
</protein>
<sequence length="248" mass="27574">MNETIQTLLAHQSIRKFKEQPLTEEMIQTLVQSAQAASTSSYQQVYSIIGIEDPAIKKELATLAGNQTYVEKNGYFFVFCLDYHRHQLIATMAGTNIDDTVQSKEAFMVGTIDVSLAAQNLAIAAESLGLGIVYIGGLRNNLEAVSSLLECPDHVVPLFGMAVGYPDATPGLKPRLPKEAVFHVNGYKKDEEALPVLEAFEQTTATYYKERTGGERQEGWAKQMARVMETPNRLYMKEFIESKGLDKK</sequence>